<sequence length="171" mass="19704">MSSTEVPETVMAVLNAPEIVAAITALACTLLGGITVIVKLLTKKFEEKLARIAKTADATHDQVANNHDLNLRDDLDRISGMMGEIREKLEEQDRHMREDQHEQAERDRQSEERILEIRKDLRSASENAVRDRELLHQRVNDTRSEVRDLSTETKRRFGEVDETIRRLHPEQ</sequence>
<proteinExistence type="predicted"/>
<feature type="transmembrane region" description="Helical" evidence="2">
    <location>
        <begin position="20"/>
        <end position="41"/>
    </location>
</feature>
<reference evidence="3 4" key="1">
    <citation type="submission" date="2016-10" db="EMBL/GenBank/DDBJ databases">
        <authorList>
            <person name="Varghese N."/>
            <person name="Submissions S."/>
        </authorList>
    </citation>
    <scope>NUCLEOTIDE SEQUENCE [LARGE SCALE GENOMIC DNA]</scope>
    <source>
        <strain evidence="3 4">DSM 9169</strain>
    </source>
</reference>
<organism evidence="3 4">
    <name type="scientific">Schaalia radingae</name>
    <dbReference type="NCBI Taxonomy" id="131110"/>
    <lineage>
        <taxon>Bacteria</taxon>
        <taxon>Bacillati</taxon>
        <taxon>Actinomycetota</taxon>
        <taxon>Actinomycetes</taxon>
        <taxon>Actinomycetales</taxon>
        <taxon>Actinomycetaceae</taxon>
        <taxon>Schaalia</taxon>
    </lineage>
</organism>
<gene>
    <name evidence="3" type="ORF">SAMN04489714_0131</name>
</gene>
<keyword evidence="2" id="KW-1133">Transmembrane helix</keyword>
<dbReference type="Proteomes" id="UP000198976">
    <property type="component" value="Chromosome I"/>
</dbReference>
<name>A0ABY0V4V5_9ACTO</name>
<accession>A0ABY0V4V5</accession>
<protein>
    <submittedName>
        <fullName evidence="3">Uncharacterized protein</fullName>
    </submittedName>
</protein>
<evidence type="ECO:0000256" key="1">
    <source>
        <dbReference type="SAM" id="MobiDB-lite"/>
    </source>
</evidence>
<keyword evidence="4" id="KW-1185">Reference proteome</keyword>
<dbReference type="EMBL" id="LT629792">
    <property type="protein sequence ID" value="SDT85684.1"/>
    <property type="molecule type" value="Genomic_DNA"/>
</dbReference>
<evidence type="ECO:0000313" key="3">
    <source>
        <dbReference type="EMBL" id="SDT85684.1"/>
    </source>
</evidence>
<evidence type="ECO:0000256" key="2">
    <source>
        <dbReference type="SAM" id="Phobius"/>
    </source>
</evidence>
<feature type="region of interest" description="Disordered" evidence="1">
    <location>
        <begin position="90"/>
        <end position="112"/>
    </location>
</feature>
<keyword evidence="2" id="KW-0472">Membrane</keyword>
<evidence type="ECO:0000313" key="4">
    <source>
        <dbReference type="Proteomes" id="UP000198976"/>
    </source>
</evidence>
<feature type="region of interest" description="Disordered" evidence="1">
    <location>
        <begin position="141"/>
        <end position="171"/>
    </location>
</feature>
<keyword evidence="2" id="KW-0812">Transmembrane</keyword>